<dbReference type="RefSeq" id="WP_128776640.1">
    <property type="nucleotide sequence ID" value="NZ_RYFI01000004.1"/>
</dbReference>
<dbReference type="InterPro" id="IPR034073">
    <property type="entry name" value="Subtilisin_DY-like_dom"/>
</dbReference>
<evidence type="ECO:0000256" key="2">
    <source>
        <dbReference type="ARBA" id="ARBA00022670"/>
    </source>
</evidence>
<dbReference type="InterPro" id="IPR023828">
    <property type="entry name" value="Peptidase_S8_Ser-AS"/>
</dbReference>
<comment type="caution">
    <text evidence="5">Lacks conserved residue(s) required for the propagation of feature annotation.</text>
</comment>
<sequence>MNPVIVRAGLAGLALVLAQSFAFGQTLVPRAPAEKKSLEALSALPASDRVTVKFREGLKVRLRSGVLTGLDGRDGKALDSALASAGVDAPRFRRLHSRPEEALDRERAEAEAESGEQAADRNLYFQVDVPAGASAAIVADALNKLSFVEYASPAPRPAPSPVDISPKTPNFKGDQGYLKGRGQGGVGALSPDKYPGADGKGMRFADVEYSWRLDHEDLEIPNNRILPSPGEVVDPFNNRNHGTAVLGEAVGKSNKYGVTGLAPAAFTYVSGANRVTGYSPADAISVAASKLRSGDVMLLEQQYWTCGFTGGDKYGPLETLQDVFDEIKIATGRGIVVVEAAGNGELDLDAPACNGQFNRNVRDSGAIIVGAGSSGGRVKLWFSSFGSRVDVQGWGENVTTTGYGNLFNPGDERQWYTAQFNGTSSASPIVAGSVLQIQGVLKACGEKPLKAKAMRKLLVDTGAKQLGGGGKIGPLPQILDALKATKARQCVLDAGRLSTAAN</sequence>
<dbReference type="PANTHER" id="PTHR43806:SF11">
    <property type="entry name" value="CEREVISIN-RELATED"/>
    <property type="match status" value="1"/>
</dbReference>
<feature type="compositionally biased region" description="Basic and acidic residues" evidence="6">
    <location>
        <begin position="97"/>
        <end position="110"/>
    </location>
</feature>
<dbReference type="PANTHER" id="PTHR43806">
    <property type="entry name" value="PEPTIDASE S8"/>
    <property type="match status" value="1"/>
</dbReference>
<keyword evidence="10" id="KW-1185">Reference proteome</keyword>
<evidence type="ECO:0000256" key="1">
    <source>
        <dbReference type="ARBA" id="ARBA00011073"/>
    </source>
</evidence>
<keyword evidence="7" id="KW-0732">Signal</keyword>
<dbReference type="InterPro" id="IPR050131">
    <property type="entry name" value="Peptidase_S8_subtilisin-like"/>
</dbReference>
<dbReference type="PROSITE" id="PS51892">
    <property type="entry name" value="SUBTILASE"/>
    <property type="match status" value="1"/>
</dbReference>
<dbReference type="AlphaFoldDB" id="A0A4Q0MLV1"/>
<evidence type="ECO:0000259" key="8">
    <source>
        <dbReference type="Pfam" id="PF00082"/>
    </source>
</evidence>
<organism evidence="9 10">
    <name type="scientific">Hansschlegelia zhihuaiae</name>
    <dbReference type="NCBI Taxonomy" id="405005"/>
    <lineage>
        <taxon>Bacteria</taxon>
        <taxon>Pseudomonadati</taxon>
        <taxon>Pseudomonadota</taxon>
        <taxon>Alphaproteobacteria</taxon>
        <taxon>Hyphomicrobiales</taxon>
        <taxon>Methylopilaceae</taxon>
        <taxon>Hansschlegelia</taxon>
    </lineage>
</organism>
<protein>
    <submittedName>
        <fullName evidence="9">Peptidase S8</fullName>
    </submittedName>
</protein>
<feature type="region of interest" description="Disordered" evidence="6">
    <location>
        <begin position="154"/>
        <end position="173"/>
    </location>
</feature>
<evidence type="ECO:0000313" key="10">
    <source>
        <dbReference type="Proteomes" id="UP000289708"/>
    </source>
</evidence>
<evidence type="ECO:0000256" key="7">
    <source>
        <dbReference type="SAM" id="SignalP"/>
    </source>
</evidence>
<dbReference type="OrthoDB" id="9790784at2"/>
<evidence type="ECO:0000313" key="9">
    <source>
        <dbReference type="EMBL" id="RXF74415.1"/>
    </source>
</evidence>
<keyword evidence="3" id="KW-0378">Hydrolase</keyword>
<dbReference type="CDD" id="cd04843">
    <property type="entry name" value="Peptidases_S8_11"/>
    <property type="match status" value="1"/>
</dbReference>
<dbReference type="Proteomes" id="UP000289708">
    <property type="component" value="Unassembled WGS sequence"/>
</dbReference>
<dbReference type="InterPro" id="IPR036852">
    <property type="entry name" value="Peptidase_S8/S53_dom_sf"/>
</dbReference>
<accession>A0A4Q0MLV1</accession>
<dbReference type="GO" id="GO:0004252">
    <property type="term" value="F:serine-type endopeptidase activity"/>
    <property type="evidence" value="ECO:0007669"/>
    <property type="project" value="InterPro"/>
</dbReference>
<keyword evidence="4" id="KW-0720">Serine protease</keyword>
<keyword evidence="2" id="KW-0645">Protease</keyword>
<feature type="region of interest" description="Disordered" evidence="6">
    <location>
        <begin position="96"/>
        <end position="117"/>
    </location>
</feature>
<evidence type="ECO:0000256" key="3">
    <source>
        <dbReference type="ARBA" id="ARBA00022801"/>
    </source>
</evidence>
<comment type="similarity">
    <text evidence="1 5">Belongs to the peptidase S8 family.</text>
</comment>
<proteinExistence type="inferred from homology"/>
<evidence type="ECO:0000256" key="4">
    <source>
        <dbReference type="ARBA" id="ARBA00022825"/>
    </source>
</evidence>
<dbReference type="GO" id="GO:0006508">
    <property type="term" value="P:proteolysis"/>
    <property type="evidence" value="ECO:0007669"/>
    <property type="project" value="UniProtKB-KW"/>
</dbReference>
<dbReference type="InterPro" id="IPR000209">
    <property type="entry name" value="Peptidase_S8/S53_dom"/>
</dbReference>
<dbReference type="InterPro" id="IPR015500">
    <property type="entry name" value="Peptidase_S8_subtilisin-rel"/>
</dbReference>
<feature type="chain" id="PRO_5020285934" evidence="7">
    <location>
        <begin position="25"/>
        <end position="502"/>
    </location>
</feature>
<dbReference type="EMBL" id="RYFI01000004">
    <property type="protein sequence ID" value="RXF74415.1"/>
    <property type="molecule type" value="Genomic_DNA"/>
</dbReference>
<name>A0A4Q0MLV1_9HYPH</name>
<dbReference type="PRINTS" id="PR00723">
    <property type="entry name" value="SUBTILISIN"/>
</dbReference>
<feature type="signal peptide" evidence="7">
    <location>
        <begin position="1"/>
        <end position="24"/>
    </location>
</feature>
<dbReference type="PROSITE" id="PS00138">
    <property type="entry name" value="SUBTILASE_SER"/>
    <property type="match status" value="1"/>
</dbReference>
<gene>
    <name evidence="9" type="ORF">EK403_06250</name>
</gene>
<dbReference type="Gene3D" id="3.40.50.200">
    <property type="entry name" value="Peptidase S8/S53 domain"/>
    <property type="match status" value="1"/>
</dbReference>
<evidence type="ECO:0000256" key="6">
    <source>
        <dbReference type="SAM" id="MobiDB-lite"/>
    </source>
</evidence>
<reference evidence="9 10" key="1">
    <citation type="submission" date="2018-12" db="EMBL/GenBank/DDBJ databases">
        <title>bacterium Hansschlegelia zhihuaiae S113.</title>
        <authorList>
            <person name="He J."/>
        </authorList>
    </citation>
    <scope>NUCLEOTIDE SEQUENCE [LARGE SCALE GENOMIC DNA]</scope>
    <source>
        <strain evidence="9 10">S 113</strain>
    </source>
</reference>
<dbReference type="SUPFAM" id="SSF52743">
    <property type="entry name" value="Subtilisin-like"/>
    <property type="match status" value="1"/>
</dbReference>
<feature type="domain" description="Peptidase S8/S53" evidence="8">
    <location>
        <begin position="237"/>
        <end position="462"/>
    </location>
</feature>
<comment type="caution">
    <text evidence="9">The sequence shown here is derived from an EMBL/GenBank/DDBJ whole genome shotgun (WGS) entry which is preliminary data.</text>
</comment>
<dbReference type="Pfam" id="PF00082">
    <property type="entry name" value="Peptidase_S8"/>
    <property type="match status" value="1"/>
</dbReference>
<evidence type="ECO:0000256" key="5">
    <source>
        <dbReference type="PROSITE-ProRule" id="PRU01240"/>
    </source>
</evidence>